<dbReference type="AlphaFoldDB" id="A0A179VH68"/>
<organism evidence="6 7">
    <name type="scientific">Mycobacteroides immunogenum</name>
    <dbReference type="NCBI Taxonomy" id="83262"/>
    <lineage>
        <taxon>Bacteria</taxon>
        <taxon>Bacillati</taxon>
        <taxon>Actinomycetota</taxon>
        <taxon>Actinomycetes</taxon>
        <taxon>Mycobacteriales</taxon>
        <taxon>Mycobacteriaceae</taxon>
        <taxon>Mycobacteroides</taxon>
    </lineage>
</organism>
<evidence type="ECO:0000256" key="1">
    <source>
        <dbReference type="ARBA" id="ARBA00023015"/>
    </source>
</evidence>
<sequence>MSVLTRAAQILDALAESSSGLSVRELAEATGLPKSSVHRIIQELALSQYVMDGGRGGSYRLGPGLLKLGLNNRRQFVAPMRKAIATVAREVNENIDLAMLSGGELVIVEQIATVRSLPTVTVVGRTFALHASSIGKALLSQLPPDQVRNMLPADLEVFTPNTITDVTALLSELDDVRRTGLAFDHEEHDVGISSVAVPLPHPAAIPQAMAIVAPSPRFAERKTKYIAALRSLTKRANSA</sequence>
<dbReference type="Pfam" id="PF01614">
    <property type="entry name" value="IclR_C"/>
    <property type="match status" value="1"/>
</dbReference>
<dbReference type="InterPro" id="IPR036388">
    <property type="entry name" value="WH-like_DNA-bd_sf"/>
</dbReference>
<dbReference type="Gene3D" id="3.30.450.40">
    <property type="match status" value="1"/>
</dbReference>
<gene>
    <name evidence="6" type="ORF">AWB85_01110</name>
</gene>
<feature type="domain" description="IclR-ED" evidence="5">
    <location>
        <begin position="64"/>
        <end position="239"/>
    </location>
</feature>
<dbReference type="PROSITE" id="PS51077">
    <property type="entry name" value="HTH_ICLR"/>
    <property type="match status" value="1"/>
</dbReference>
<dbReference type="PANTHER" id="PTHR30136">
    <property type="entry name" value="HELIX-TURN-HELIX TRANSCRIPTIONAL REGULATOR, ICLR FAMILY"/>
    <property type="match status" value="1"/>
</dbReference>
<evidence type="ECO:0000256" key="2">
    <source>
        <dbReference type="ARBA" id="ARBA00023125"/>
    </source>
</evidence>
<dbReference type="Proteomes" id="UP000186919">
    <property type="component" value="Unassembled WGS sequence"/>
</dbReference>
<evidence type="ECO:0000259" key="4">
    <source>
        <dbReference type="PROSITE" id="PS51077"/>
    </source>
</evidence>
<dbReference type="RefSeq" id="WP_064628154.1">
    <property type="nucleotide sequence ID" value="NZ_LQYE01000001.1"/>
</dbReference>
<dbReference type="PANTHER" id="PTHR30136:SF35">
    <property type="entry name" value="HTH-TYPE TRANSCRIPTIONAL REGULATOR RV1719"/>
    <property type="match status" value="1"/>
</dbReference>
<dbReference type="InterPro" id="IPR005471">
    <property type="entry name" value="Tscrpt_reg_IclR_N"/>
</dbReference>
<accession>A0A179VH68</accession>
<feature type="domain" description="HTH iclR-type" evidence="4">
    <location>
        <begin position="1"/>
        <end position="63"/>
    </location>
</feature>
<dbReference type="Pfam" id="PF09339">
    <property type="entry name" value="HTH_IclR"/>
    <property type="match status" value="1"/>
</dbReference>
<comment type="caution">
    <text evidence="6">The sequence shown here is derived from an EMBL/GenBank/DDBJ whole genome shotgun (WGS) entry which is preliminary data.</text>
</comment>
<dbReference type="InterPro" id="IPR029016">
    <property type="entry name" value="GAF-like_dom_sf"/>
</dbReference>
<dbReference type="GO" id="GO:0045892">
    <property type="term" value="P:negative regulation of DNA-templated transcription"/>
    <property type="evidence" value="ECO:0007669"/>
    <property type="project" value="TreeGrafter"/>
</dbReference>
<dbReference type="PROSITE" id="PS51078">
    <property type="entry name" value="ICLR_ED"/>
    <property type="match status" value="1"/>
</dbReference>
<dbReference type="GO" id="GO:0003700">
    <property type="term" value="F:DNA-binding transcription factor activity"/>
    <property type="evidence" value="ECO:0007669"/>
    <property type="project" value="TreeGrafter"/>
</dbReference>
<name>A0A179VH68_9MYCO</name>
<dbReference type="InterPro" id="IPR050707">
    <property type="entry name" value="HTH_MetabolicPath_Reg"/>
</dbReference>
<dbReference type="SUPFAM" id="SSF55781">
    <property type="entry name" value="GAF domain-like"/>
    <property type="match status" value="1"/>
</dbReference>
<keyword evidence="3" id="KW-0804">Transcription</keyword>
<dbReference type="SMART" id="SM00346">
    <property type="entry name" value="HTH_ICLR"/>
    <property type="match status" value="1"/>
</dbReference>
<keyword evidence="1" id="KW-0805">Transcription regulation</keyword>
<evidence type="ECO:0000259" key="5">
    <source>
        <dbReference type="PROSITE" id="PS51078"/>
    </source>
</evidence>
<proteinExistence type="predicted"/>
<dbReference type="EMBL" id="LQYE01000001">
    <property type="protein sequence ID" value="OAT71007.1"/>
    <property type="molecule type" value="Genomic_DNA"/>
</dbReference>
<evidence type="ECO:0000313" key="7">
    <source>
        <dbReference type="Proteomes" id="UP000186919"/>
    </source>
</evidence>
<dbReference type="SUPFAM" id="SSF46785">
    <property type="entry name" value="Winged helix' DNA-binding domain"/>
    <property type="match status" value="1"/>
</dbReference>
<dbReference type="Gene3D" id="1.10.10.10">
    <property type="entry name" value="Winged helix-like DNA-binding domain superfamily/Winged helix DNA-binding domain"/>
    <property type="match status" value="1"/>
</dbReference>
<evidence type="ECO:0000256" key="3">
    <source>
        <dbReference type="ARBA" id="ARBA00023163"/>
    </source>
</evidence>
<dbReference type="GO" id="GO:0003677">
    <property type="term" value="F:DNA binding"/>
    <property type="evidence" value="ECO:0007669"/>
    <property type="project" value="UniProtKB-KW"/>
</dbReference>
<dbReference type="InterPro" id="IPR036390">
    <property type="entry name" value="WH_DNA-bd_sf"/>
</dbReference>
<protein>
    <submittedName>
        <fullName evidence="6">IclR family transcriptional regulator</fullName>
    </submittedName>
</protein>
<evidence type="ECO:0000313" key="6">
    <source>
        <dbReference type="EMBL" id="OAT71007.1"/>
    </source>
</evidence>
<keyword evidence="2" id="KW-0238">DNA-binding</keyword>
<reference evidence="6 7" key="1">
    <citation type="submission" date="2016-01" db="EMBL/GenBank/DDBJ databases">
        <title>Mycobacterium immunogenum strain CD11_6 genome sequencing and assembly.</title>
        <authorList>
            <person name="Kaur G."/>
            <person name="Nair G.R."/>
            <person name="Mayilraj S."/>
        </authorList>
    </citation>
    <scope>NUCLEOTIDE SEQUENCE [LARGE SCALE GENOMIC DNA]</scope>
    <source>
        <strain evidence="6 7">CD11-6</strain>
    </source>
</reference>
<dbReference type="InterPro" id="IPR014757">
    <property type="entry name" value="Tscrpt_reg_IclR_C"/>
</dbReference>